<proteinExistence type="predicted"/>
<dbReference type="EMBL" id="BMVC01000007">
    <property type="protein sequence ID" value="GHC96889.1"/>
    <property type="molecule type" value="Genomic_DNA"/>
</dbReference>
<reference evidence="1" key="1">
    <citation type="journal article" date="2014" name="Int. J. Syst. Evol. Microbiol.">
        <title>Complete genome sequence of Corynebacterium casei LMG S-19264T (=DSM 44701T), isolated from a smear-ripened cheese.</title>
        <authorList>
            <consortium name="US DOE Joint Genome Institute (JGI-PGF)"/>
            <person name="Walter F."/>
            <person name="Albersmeier A."/>
            <person name="Kalinowski J."/>
            <person name="Ruckert C."/>
        </authorList>
    </citation>
    <scope>NUCLEOTIDE SEQUENCE</scope>
    <source>
        <strain evidence="1">JCM 4637</strain>
    </source>
</reference>
<reference evidence="1" key="2">
    <citation type="submission" date="2020-09" db="EMBL/GenBank/DDBJ databases">
        <authorList>
            <person name="Sun Q."/>
            <person name="Ohkuma M."/>
        </authorList>
    </citation>
    <scope>NUCLEOTIDE SEQUENCE</scope>
    <source>
        <strain evidence="1">JCM 4637</strain>
    </source>
</reference>
<sequence>MDAPGRSVGFGQLDVVVRLGEGHDRQAVELREVVNAVHLRELLTPYDRLVCEKVYQEPLTSPPAGAVSAAQRRLSDPALSVWDMAVTAGGGLGRGELCTGKGTF</sequence>
<evidence type="ECO:0000313" key="1">
    <source>
        <dbReference type="EMBL" id="GHC96889.1"/>
    </source>
</evidence>
<organism evidence="1 2">
    <name type="scientific">Streptomyces finlayi</name>
    <dbReference type="NCBI Taxonomy" id="67296"/>
    <lineage>
        <taxon>Bacteria</taxon>
        <taxon>Bacillati</taxon>
        <taxon>Actinomycetota</taxon>
        <taxon>Actinomycetes</taxon>
        <taxon>Kitasatosporales</taxon>
        <taxon>Streptomycetaceae</taxon>
        <taxon>Streptomyces</taxon>
    </lineage>
</organism>
<name>A0A918WYX6_9ACTN</name>
<dbReference type="Proteomes" id="UP000638353">
    <property type="component" value="Unassembled WGS sequence"/>
</dbReference>
<protein>
    <submittedName>
        <fullName evidence="1">Uncharacterized protein</fullName>
    </submittedName>
</protein>
<accession>A0A918WYX6</accession>
<dbReference type="AlphaFoldDB" id="A0A918WYX6"/>
<gene>
    <name evidence="1" type="ORF">GCM10010334_37640</name>
</gene>
<comment type="caution">
    <text evidence="1">The sequence shown here is derived from an EMBL/GenBank/DDBJ whole genome shotgun (WGS) entry which is preliminary data.</text>
</comment>
<evidence type="ECO:0000313" key="2">
    <source>
        <dbReference type="Proteomes" id="UP000638353"/>
    </source>
</evidence>